<dbReference type="InterPro" id="IPR002109">
    <property type="entry name" value="Glutaredoxin"/>
</dbReference>
<dbReference type="PROSITE" id="PS51354">
    <property type="entry name" value="GLUTAREDOXIN_2"/>
    <property type="match status" value="1"/>
</dbReference>
<dbReference type="Pfam" id="PF00462">
    <property type="entry name" value="Glutaredoxin"/>
    <property type="match status" value="1"/>
</dbReference>
<comment type="caution">
    <text evidence="2">The sequence shown here is derived from an EMBL/GenBank/DDBJ whole genome shotgun (WGS) entry which is preliminary data.</text>
</comment>
<proteinExistence type="predicted"/>
<dbReference type="PANTHER" id="PTHR34386:SF1">
    <property type="entry name" value="GLUTAREDOXIN-LIKE PROTEIN NRDH"/>
    <property type="match status" value="1"/>
</dbReference>
<dbReference type="InterPro" id="IPR051548">
    <property type="entry name" value="Grx-like_ET"/>
</dbReference>
<accession>A0ABV9R2V0</accession>
<dbReference type="CDD" id="cd02976">
    <property type="entry name" value="NrdH"/>
    <property type="match status" value="1"/>
</dbReference>
<name>A0ABV9R2V0_9MICO</name>
<gene>
    <name evidence="2" type="ORF">ACFPER_02710</name>
</gene>
<protein>
    <submittedName>
        <fullName evidence="2">Glutaredoxin family protein</fullName>
    </submittedName>
</protein>
<dbReference type="SUPFAM" id="SSF52833">
    <property type="entry name" value="Thioredoxin-like"/>
    <property type="match status" value="1"/>
</dbReference>
<dbReference type="Gene3D" id="3.40.30.10">
    <property type="entry name" value="Glutaredoxin"/>
    <property type="match status" value="1"/>
</dbReference>
<dbReference type="RefSeq" id="WP_204395724.1">
    <property type="nucleotide sequence ID" value="NZ_JAFBBW010000001.1"/>
</dbReference>
<dbReference type="InterPro" id="IPR036249">
    <property type="entry name" value="Thioredoxin-like_sf"/>
</dbReference>
<feature type="domain" description="Glutaredoxin" evidence="1">
    <location>
        <begin position="12"/>
        <end position="69"/>
    </location>
</feature>
<dbReference type="EMBL" id="JBHSJC010000001">
    <property type="protein sequence ID" value="MFC4827683.1"/>
    <property type="molecule type" value="Genomic_DNA"/>
</dbReference>
<evidence type="ECO:0000313" key="2">
    <source>
        <dbReference type="EMBL" id="MFC4827683.1"/>
    </source>
</evidence>
<evidence type="ECO:0000313" key="3">
    <source>
        <dbReference type="Proteomes" id="UP001595960"/>
    </source>
</evidence>
<dbReference type="PANTHER" id="PTHR34386">
    <property type="entry name" value="GLUTAREDOXIN"/>
    <property type="match status" value="1"/>
</dbReference>
<sequence length="96" mass="10325">MTSPSDLAPARITMYGAAWCGDCRRSKALLDRRRVEYDYVDLEVVVEGAARAKAISGRTNIPVIVFPDGAHFTEPTDAELGAKLDEVEQQGDGAAA</sequence>
<dbReference type="Proteomes" id="UP001595960">
    <property type="component" value="Unassembled WGS sequence"/>
</dbReference>
<reference evidence="3" key="1">
    <citation type="journal article" date="2019" name="Int. J. Syst. Evol. Microbiol.">
        <title>The Global Catalogue of Microorganisms (GCM) 10K type strain sequencing project: providing services to taxonomists for standard genome sequencing and annotation.</title>
        <authorList>
            <consortium name="The Broad Institute Genomics Platform"/>
            <consortium name="The Broad Institute Genome Sequencing Center for Infectious Disease"/>
            <person name="Wu L."/>
            <person name="Ma J."/>
        </authorList>
    </citation>
    <scope>NUCLEOTIDE SEQUENCE [LARGE SCALE GENOMIC DNA]</scope>
    <source>
        <strain evidence="3">CGMCC 1.12192</strain>
    </source>
</reference>
<evidence type="ECO:0000259" key="1">
    <source>
        <dbReference type="Pfam" id="PF00462"/>
    </source>
</evidence>
<organism evidence="2 3">
    <name type="scientific">Agromyces aurantiacus</name>
    <dbReference type="NCBI Taxonomy" id="165814"/>
    <lineage>
        <taxon>Bacteria</taxon>
        <taxon>Bacillati</taxon>
        <taxon>Actinomycetota</taxon>
        <taxon>Actinomycetes</taxon>
        <taxon>Micrococcales</taxon>
        <taxon>Microbacteriaceae</taxon>
        <taxon>Agromyces</taxon>
    </lineage>
</organism>
<keyword evidence="3" id="KW-1185">Reference proteome</keyword>